<dbReference type="EMBL" id="AP021936">
    <property type="protein sequence ID" value="BBQ48918.1"/>
    <property type="molecule type" value="Genomic_DNA"/>
</dbReference>
<evidence type="ECO:0000313" key="8">
    <source>
        <dbReference type="EMBL" id="QIT18057.1"/>
    </source>
</evidence>
<reference evidence="7 16" key="6">
    <citation type="submission" date="2019-06" db="EMBL/GenBank/DDBJ databases">
        <title>Whole genome shotgun sequence of Acinetobacter pittii NBRC 110514.</title>
        <authorList>
            <person name="Hosoyama A."/>
            <person name="Uohara A."/>
            <person name="Ohji S."/>
            <person name="Ichikawa N."/>
        </authorList>
    </citation>
    <scope>NUCLEOTIDE SEQUENCE [LARGE SCALE GENOMIC DNA]</scope>
    <source>
        <strain evidence="7 16">NBRC 110514</strain>
    </source>
</reference>
<organism evidence="7 16">
    <name type="scientific">Acinetobacter pittii</name>
    <name type="common">Acinetobacter genomosp. 3</name>
    <dbReference type="NCBI Taxonomy" id="48296"/>
    <lineage>
        <taxon>Bacteria</taxon>
        <taxon>Pseudomonadati</taxon>
        <taxon>Pseudomonadota</taxon>
        <taxon>Gammaproteobacteria</taxon>
        <taxon>Moraxellales</taxon>
        <taxon>Moraxellaceae</taxon>
        <taxon>Acinetobacter</taxon>
        <taxon>Acinetobacter calcoaceticus/baumannii complex</taxon>
    </lineage>
</organism>
<proteinExistence type="inferred from homology"/>
<dbReference type="Proteomes" id="UP000254410">
    <property type="component" value="Chromosome"/>
</dbReference>
<dbReference type="EMBL" id="CP033540">
    <property type="protein sequence ID" value="AZC00629.1"/>
    <property type="molecule type" value="Genomic_DNA"/>
</dbReference>
<accession>K9CTU1</accession>
<evidence type="ECO:0000313" key="7">
    <source>
        <dbReference type="EMBL" id="GEA67410.1"/>
    </source>
</evidence>
<dbReference type="Pfam" id="PF02575">
    <property type="entry name" value="YbaB_DNA_bd"/>
    <property type="match status" value="1"/>
</dbReference>
<dbReference type="PIRSF" id="PIRSF004555">
    <property type="entry name" value="UCP004555"/>
    <property type="match status" value="1"/>
</dbReference>
<dbReference type="Proteomes" id="UP000501692">
    <property type="component" value="Chromosome"/>
</dbReference>
<reference evidence="8 17" key="8">
    <citation type="submission" date="2020-03" db="EMBL/GenBank/DDBJ databases">
        <authorList>
            <person name="Zhang L."/>
            <person name="Han X."/>
            <person name="Chen Y."/>
            <person name="Yu Y."/>
        </authorList>
    </citation>
    <scope>NUCLEOTIDE SEQUENCE [LARGE SCALE GENOMIC DNA]</scope>
    <source>
        <strain evidence="8 17">A1254</strain>
    </source>
</reference>
<evidence type="ECO:0000313" key="12">
    <source>
        <dbReference type="Proteomes" id="UP000076152"/>
    </source>
</evidence>
<keyword evidence="1 2" id="KW-0238">DNA-binding</keyword>
<evidence type="ECO:0000313" key="15">
    <source>
        <dbReference type="Proteomes" id="UP000294065"/>
    </source>
</evidence>
<evidence type="ECO:0000313" key="13">
    <source>
        <dbReference type="Proteomes" id="UP000254410"/>
    </source>
</evidence>
<comment type="subunit">
    <text evidence="2">Homodimer.</text>
</comment>
<dbReference type="Proteomes" id="UP001055514">
    <property type="component" value="Chromosome"/>
</dbReference>
<reference evidence="9 14" key="2">
    <citation type="submission" date="2018-10" db="EMBL/GenBank/DDBJ databases">
        <title>GWAS and RNA-Seq identify cryptic mechanisms of antimicrobial resistance in Acinetobacter baumannii.</title>
        <authorList>
            <person name="Sahl J.W."/>
        </authorList>
    </citation>
    <scope>NUCLEOTIDE SEQUENCE [LARGE SCALE GENOMIC DNA]</scope>
    <source>
        <strain evidence="9 14">TG41884</strain>
    </source>
</reference>
<dbReference type="AlphaFoldDB" id="A0A0M3BYW5"/>
<dbReference type="GO" id="GO:0005829">
    <property type="term" value="C:cytosol"/>
    <property type="evidence" value="ECO:0007669"/>
    <property type="project" value="TreeGrafter"/>
</dbReference>
<dbReference type="PANTHER" id="PTHR33449">
    <property type="entry name" value="NUCLEOID-ASSOCIATED PROTEIN YBAB"/>
    <property type="match status" value="1"/>
</dbReference>
<evidence type="ECO:0000313" key="5">
    <source>
        <dbReference type="EMBL" id="AZC00629.1"/>
    </source>
</evidence>
<reference evidence="4 12" key="1">
    <citation type="submission" date="2016-04" db="EMBL/GenBank/DDBJ databases">
        <title>Complete genome sequencing of OXA-72 bearing Acinetobacter pittii strain IEC338SC.</title>
        <authorList>
            <person name="Brasiliense D.M."/>
            <person name="Lima K.V."/>
            <person name="Souza C.O."/>
            <person name="Dutra L.G."/>
            <person name="Mamizuka E.M."/>
            <person name="Perez-Chaparro P.J."/>
            <person name="McCulloch J.A."/>
        </authorList>
    </citation>
    <scope>NUCLEOTIDE SEQUENCE [LARGE SCALE GENOMIC DNA]</scope>
    <source>
        <strain evidence="4 12">IEC338SC</strain>
    </source>
</reference>
<dbReference type="GO" id="GO:0003677">
    <property type="term" value="F:DNA binding"/>
    <property type="evidence" value="ECO:0007669"/>
    <property type="project" value="UniProtKB-UniRule"/>
</dbReference>
<dbReference type="Proteomes" id="UP000076152">
    <property type="component" value="Chromosome"/>
</dbReference>
<dbReference type="NCBIfam" id="TIGR00103">
    <property type="entry name" value="DNA_YbaB_EbfC"/>
    <property type="match status" value="1"/>
</dbReference>
<evidence type="ECO:0000313" key="11">
    <source>
        <dbReference type="EMBL" id="USU92904.1"/>
    </source>
</evidence>
<keyword evidence="2" id="KW-0963">Cytoplasm</keyword>
<dbReference type="Proteomes" id="UP000271320">
    <property type="component" value="Unassembled WGS sequence"/>
</dbReference>
<accession>A0A0M3BYW5</accession>
<dbReference type="SUPFAM" id="SSF82607">
    <property type="entry name" value="YbaB-like"/>
    <property type="match status" value="1"/>
</dbReference>
<evidence type="ECO:0000313" key="9">
    <source>
        <dbReference type="EMBL" id="RSO62502.1"/>
    </source>
</evidence>
<evidence type="ECO:0000313" key="16">
    <source>
        <dbReference type="Proteomes" id="UP000317717"/>
    </source>
</evidence>
<reference evidence="5 13" key="4">
    <citation type="submission" date="2018-12" db="EMBL/GenBank/DDBJ databases">
        <title>Molecular Epidemiology of Emerging Carbapenem-Resistance in Acinetobacter nosocomialis and Acinetobacter pittii in Taiwan, 2010-2014.</title>
        <authorList>
            <person name="Huang W.-C."/>
            <person name="Wang H.-Y."/>
            <person name="Lai J.-F."/>
            <person name="Lauderdale T.-L."/>
            <person name="Sytwu H.-K."/>
        </authorList>
    </citation>
    <scope>NUCLEOTIDE SEQUENCE [LARGE SCALE GENOMIC DNA]</scope>
    <source>
        <strain evidence="5 13">2014S06-099</strain>
    </source>
</reference>
<dbReference type="Gene3D" id="3.30.1310.10">
    <property type="entry name" value="Nucleoid-associated protein YbaB-like domain"/>
    <property type="match status" value="1"/>
</dbReference>
<protein>
    <recommendedName>
        <fullName evidence="2">Nucleoid-associated protein DKE52_010750</fullName>
    </recommendedName>
</protein>
<feature type="coiled-coil region" evidence="3">
    <location>
        <begin position="7"/>
        <end position="34"/>
    </location>
</feature>
<dbReference type="GO" id="GO:0043590">
    <property type="term" value="C:bacterial nucleoid"/>
    <property type="evidence" value="ECO:0007669"/>
    <property type="project" value="UniProtKB-UniRule"/>
</dbReference>
<dbReference type="Proteomes" id="UP000294065">
    <property type="component" value="Unassembled WGS sequence"/>
</dbReference>
<comment type="function">
    <text evidence="2">Binds to DNA and alters its conformation. May be involved in regulation of gene expression, nucleoid organization and DNA protection.</text>
</comment>
<dbReference type="EMBL" id="BJLJ01000006">
    <property type="protein sequence ID" value="GEA67410.1"/>
    <property type="molecule type" value="Genomic_DNA"/>
</dbReference>
<name>A0A0M3BYW5_ACIPI</name>
<dbReference type="EMBL" id="CP049806">
    <property type="protein sequence ID" value="QIT18057.1"/>
    <property type="molecule type" value="Genomic_DNA"/>
</dbReference>
<dbReference type="OMA" id="MGNMMKQ"/>
<gene>
    <name evidence="4" type="primary">ybaB</name>
    <name evidence="5" type="ORF">DKE52_010750</name>
    <name evidence="9" type="ORF">EA752_03325</name>
    <name evidence="10" type="ORF">EXD98_04230</name>
    <name evidence="8" type="ORF">G8E09_10200</name>
    <name evidence="4" type="ORF">IEC338SC_2203</name>
    <name evidence="11" type="ORF">MWH18_11000</name>
    <name evidence="7" type="ORF">PA3_15680</name>
    <name evidence="6" type="ORF">WP2W18E11_19160</name>
</gene>
<dbReference type="Proteomes" id="UP000317717">
    <property type="component" value="Unassembled WGS sequence"/>
</dbReference>
<comment type="similarity">
    <text evidence="2">Belongs to the YbaB/EbfC family.</text>
</comment>
<dbReference type="EMBL" id="SGTH01000001">
    <property type="protein sequence ID" value="RZH32423.1"/>
    <property type="molecule type" value="Genomic_DNA"/>
</dbReference>
<accession>A0A1H8UEP7</accession>
<evidence type="ECO:0000313" key="6">
    <source>
        <dbReference type="EMBL" id="BBQ48918.1"/>
    </source>
</evidence>
<dbReference type="PANTHER" id="PTHR33449:SF1">
    <property type="entry name" value="NUCLEOID-ASSOCIATED PROTEIN YBAB"/>
    <property type="match status" value="1"/>
</dbReference>
<evidence type="ECO:0000313" key="4">
    <source>
        <dbReference type="EMBL" id="AMX19335.1"/>
    </source>
</evidence>
<reference evidence="11" key="9">
    <citation type="submission" date="2022-04" db="EMBL/GenBank/DDBJ databases">
        <title>Emergence of ST220 Acinetobacter pittii strain in bloodstream infection, which co-producing chromosomal NDM-1 and OXA-820 carbapenemases.</title>
        <authorList>
            <person name="Tian C."/>
            <person name="Xing M."/>
            <person name="Fu L."/>
            <person name="Xia D."/>
        </authorList>
    </citation>
    <scope>NUCLEOTIDE SEQUENCE</scope>
    <source>
        <strain evidence="11">TCM</strain>
    </source>
</reference>
<keyword evidence="3" id="KW-0175">Coiled coil</keyword>
<dbReference type="HAMAP" id="MF_00274">
    <property type="entry name" value="DNA_YbaB_EbfC"/>
    <property type="match status" value="1"/>
</dbReference>
<evidence type="ECO:0000256" key="2">
    <source>
        <dbReference type="HAMAP-Rule" id="MF_00274"/>
    </source>
</evidence>
<dbReference type="InterPro" id="IPR004401">
    <property type="entry name" value="YbaB/EbfC"/>
</dbReference>
<dbReference type="EMBL" id="CP015145">
    <property type="protein sequence ID" value="AMX19335.1"/>
    <property type="molecule type" value="Genomic_DNA"/>
</dbReference>
<evidence type="ECO:0000256" key="1">
    <source>
        <dbReference type="ARBA" id="ARBA00023125"/>
    </source>
</evidence>
<reference evidence="6 18" key="7">
    <citation type="submission" date="2019-12" db="EMBL/GenBank/DDBJ databases">
        <title>complete genome sequences of Acinetobacter pittii str. WP2-W18-ESBL-11 isolated from wastewater treatment plant effluent.</title>
        <authorList>
            <person name="Sekizuka T."/>
            <person name="Itokawa K."/>
            <person name="Yatsu K."/>
            <person name="Inamine Y."/>
            <person name="Kuroda M."/>
        </authorList>
    </citation>
    <scope>NUCLEOTIDE SEQUENCE [LARGE SCALE GENOMIC DNA]</scope>
    <source>
        <strain evidence="6 18">WP2-W18-ESBL-11</strain>
    </source>
</reference>
<reference evidence="10 15" key="5">
    <citation type="submission" date="2019-02" db="EMBL/GenBank/DDBJ databases">
        <title>The Batch Genome Submission of Acinetobacter spp. strains.</title>
        <authorList>
            <person name="Qin J."/>
            <person name="Hu Y."/>
            <person name="Ye H."/>
            <person name="Wei L."/>
            <person name="Feng Y."/>
            <person name="Zong Z."/>
        </authorList>
    </citation>
    <scope>NUCLEOTIDE SEQUENCE [LARGE SCALE GENOMIC DNA]</scope>
    <source>
        <strain evidence="10 15">WCHAP100012</strain>
    </source>
</reference>
<evidence type="ECO:0000313" key="14">
    <source>
        <dbReference type="Proteomes" id="UP000271320"/>
    </source>
</evidence>
<evidence type="ECO:0000313" key="17">
    <source>
        <dbReference type="Proteomes" id="UP000501692"/>
    </source>
</evidence>
<dbReference type="Proteomes" id="UP000515758">
    <property type="component" value="Chromosome"/>
</dbReference>
<dbReference type="InterPro" id="IPR036894">
    <property type="entry name" value="YbaB-like_sf"/>
</dbReference>
<reference evidence="5 13" key="3">
    <citation type="submission" date="2018-11" db="EMBL/GenBank/DDBJ databases">
        <authorList>
            <person name="Kuo S.-C."/>
            <person name="Chen F.-J."/>
            <person name="Liao Y.-C."/>
        </authorList>
    </citation>
    <scope>NUCLEOTIDE SEQUENCE [LARGE SCALE GENOMIC DNA]</scope>
    <source>
        <strain evidence="5 13">2014S06-099</strain>
    </source>
</reference>
<evidence type="ECO:0000256" key="3">
    <source>
        <dbReference type="SAM" id="Coils"/>
    </source>
</evidence>
<sequence length="109" mass="12029">MNINMLMQQAQRMQKDMESNIKKAKEELAQTEVHAEAGGGLVKVTMTGRYIVKRIEINPELLQDEPDMIEDLIAAAVNDAVRQAEVISEEKMQKANSGMGLPPGLAGMF</sequence>
<evidence type="ECO:0000313" key="10">
    <source>
        <dbReference type="EMBL" id="RZH32423.1"/>
    </source>
</evidence>
<dbReference type="RefSeq" id="WP_002113538.1">
    <property type="nucleotide sequence ID" value="NZ_AMST01000002.1"/>
</dbReference>
<dbReference type="EMBL" id="RFEW01000002">
    <property type="protein sequence ID" value="RSO62502.1"/>
    <property type="molecule type" value="Genomic_DNA"/>
</dbReference>
<evidence type="ECO:0000313" key="18">
    <source>
        <dbReference type="Proteomes" id="UP000515758"/>
    </source>
</evidence>
<comment type="subcellular location">
    <subcellularLocation>
        <location evidence="2">Cytoplasm</location>
        <location evidence="2">Nucleoid</location>
    </subcellularLocation>
</comment>
<dbReference type="EMBL" id="CP095407">
    <property type="protein sequence ID" value="USU92904.1"/>
    <property type="molecule type" value="Genomic_DNA"/>
</dbReference>